<evidence type="ECO:0000313" key="5">
    <source>
        <dbReference type="Proteomes" id="UP000572072"/>
    </source>
</evidence>
<reference evidence="2" key="3">
    <citation type="journal article" date="2020" name="Microbiol. Resour. Announc.">
        <title>Complete Genome Sequence of Vibrio rotiferianus Strain AM7.</title>
        <authorList>
            <person name="Miyazaki K."/>
            <person name="Wiseschart A."/>
            <person name="Pootanakit K."/>
            <person name="Kitahara K."/>
        </authorList>
    </citation>
    <scope>NUCLEOTIDE SEQUENCE</scope>
    <source>
        <strain evidence="2">AM7</strain>
    </source>
</reference>
<feature type="signal peptide" evidence="1">
    <location>
        <begin position="1"/>
        <end position="24"/>
    </location>
</feature>
<sequence>MNYLTPLFAIAFSGILLVTDDAHAKTYTTSDIKPVIVADGSIGKRVCYYEDKAYSIGAVLKIDSVLIQCAPEKDFELNGALKWVVFESNN</sequence>
<dbReference type="Proteomes" id="UP000315115">
    <property type="component" value="Chromosome 2"/>
</dbReference>
<keyword evidence="1" id="KW-0732">Signal</keyword>
<dbReference type="EMBL" id="VTYN01000008">
    <property type="protein sequence ID" value="NOH48316.1"/>
    <property type="molecule type" value="Genomic_DNA"/>
</dbReference>
<accession>A0A510IF94</accession>
<proteinExistence type="predicted"/>
<dbReference type="Pfam" id="PF07383">
    <property type="entry name" value="DUF1496"/>
    <property type="match status" value="1"/>
</dbReference>
<organism evidence="2 4">
    <name type="scientific">Vibrio rotiferianus</name>
    <dbReference type="NCBI Taxonomy" id="190895"/>
    <lineage>
        <taxon>Bacteria</taxon>
        <taxon>Pseudomonadati</taxon>
        <taxon>Pseudomonadota</taxon>
        <taxon>Gammaproteobacteria</taxon>
        <taxon>Vibrionales</taxon>
        <taxon>Vibrionaceae</taxon>
        <taxon>Vibrio</taxon>
    </lineage>
</organism>
<protein>
    <submittedName>
        <fullName evidence="3">DUF1496 domain-containing protein</fullName>
    </submittedName>
</protein>
<evidence type="ECO:0000313" key="4">
    <source>
        <dbReference type="Proteomes" id="UP000315115"/>
    </source>
</evidence>
<gene>
    <name evidence="3" type="ORF">F0262_09625</name>
    <name evidence="2" type="ORF">VroAM7_35930</name>
</gene>
<dbReference type="EMBL" id="AP019799">
    <property type="protein sequence ID" value="BBL90940.1"/>
    <property type="molecule type" value="Genomic_DNA"/>
</dbReference>
<evidence type="ECO:0000256" key="1">
    <source>
        <dbReference type="SAM" id="SignalP"/>
    </source>
</evidence>
<evidence type="ECO:0000313" key="3">
    <source>
        <dbReference type="EMBL" id="NOH48316.1"/>
    </source>
</evidence>
<reference evidence="4" key="1">
    <citation type="submission" date="2019-07" db="EMBL/GenBank/DDBJ databases">
        <title>Complete Genome Sequences of Vibrion rotiferianus strain AM7.</title>
        <authorList>
            <person name="Miyazaki K."/>
            <person name="Wiseschart A."/>
            <person name="Pootanakit K."/>
            <person name="Ishimori K."/>
            <person name="Kitahara K."/>
        </authorList>
    </citation>
    <scope>NUCLEOTIDE SEQUENCE [LARGE SCALE GENOMIC DNA]</scope>
    <source>
        <strain evidence="4">AM7</strain>
    </source>
</reference>
<reference evidence="3 5" key="2">
    <citation type="submission" date="2019-08" db="EMBL/GenBank/DDBJ databases">
        <title>Draft genome sequencing and comparative genomics of hatchery-associated Vibrios.</title>
        <authorList>
            <person name="Kehlet-Delgado H."/>
            <person name="Mueller R.S."/>
        </authorList>
    </citation>
    <scope>NUCLEOTIDE SEQUENCE [LARGE SCALE GENOMIC DNA]</scope>
    <source>
        <strain evidence="3 5">00-78-3</strain>
    </source>
</reference>
<dbReference type="InterPro" id="IPR009971">
    <property type="entry name" value="DUF1496"/>
</dbReference>
<dbReference type="RefSeq" id="WP_033009510.1">
    <property type="nucleotide sequence ID" value="NZ_AP019799.1"/>
</dbReference>
<evidence type="ECO:0000313" key="2">
    <source>
        <dbReference type="EMBL" id="BBL90940.1"/>
    </source>
</evidence>
<dbReference type="AlphaFoldDB" id="A0A510IF94"/>
<name>A0A510IF94_9VIBR</name>
<feature type="chain" id="PRO_5036363148" evidence="1">
    <location>
        <begin position="25"/>
        <end position="90"/>
    </location>
</feature>
<dbReference type="Proteomes" id="UP000572072">
    <property type="component" value="Unassembled WGS sequence"/>
</dbReference>